<evidence type="ECO:0000313" key="1">
    <source>
        <dbReference type="EMBL" id="CAB4131436.1"/>
    </source>
</evidence>
<dbReference type="EMBL" id="LR796247">
    <property type="protein sequence ID" value="CAB4131436.1"/>
    <property type="molecule type" value="Genomic_DNA"/>
</dbReference>
<accession>A0A6J5LE26</accession>
<sequence length="158" mass="16514">MADSSFVVKNTLVVNGAFSANSTAVAFGNTTISPNGYISSASGSALTFTGAVHVQANVVNQTLSDAATINWDTSAGQIAYVTLGGNRTMATPTNLKVGTYILHVIQDGTGSRTLSWSSVFKWTAAVAPVLSTTAGRRDIFTFMSDGTNMYGSYLPDVR</sequence>
<reference evidence="1" key="1">
    <citation type="submission" date="2020-04" db="EMBL/GenBank/DDBJ databases">
        <authorList>
            <person name="Chiriac C."/>
            <person name="Salcher M."/>
            <person name="Ghai R."/>
            <person name="Kavagutti S V."/>
        </authorList>
    </citation>
    <scope>NUCLEOTIDE SEQUENCE</scope>
</reference>
<organism evidence="1">
    <name type="scientific">uncultured Caudovirales phage</name>
    <dbReference type="NCBI Taxonomy" id="2100421"/>
    <lineage>
        <taxon>Viruses</taxon>
        <taxon>Duplodnaviria</taxon>
        <taxon>Heunggongvirae</taxon>
        <taxon>Uroviricota</taxon>
        <taxon>Caudoviricetes</taxon>
        <taxon>Peduoviridae</taxon>
        <taxon>Maltschvirus</taxon>
        <taxon>Maltschvirus maltsch</taxon>
    </lineage>
</organism>
<protein>
    <submittedName>
        <fullName evidence="1">Uncharacterized protein</fullName>
    </submittedName>
</protein>
<proteinExistence type="predicted"/>
<name>A0A6J5LE26_9CAUD</name>
<gene>
    <name evidence="1" type="ORF">UFOVP132_85</name>
</gene>